<keyword evidence="2" id="KW-0813">Transport</keyword>
<evidence type="ECO:0000313" key="8">
    <source>
        <dbReference type="EMBL" id="PSK82865.1"/>
    </source>
</evidence>
<feature type="transmembrane region" description="Helical" evidence="7">
    <location>
        <begin position="164"/>
        <end position="189"/>
    </location>
</feature>
<accession>A0A2P8CD20</accession>
<dbReference type="EMBL" id="PYGC01000005">
    <property type="protein sequence ID" value="PSK82865.1"/>
    <property type="molecule type" value="Genomic_DNA"/>
</dbReference>
<evidence type="ECO:0000256" key="6">
    <source>
        <dbReference type="ARBA" id="ARBA00023136"/>
    </source>
</evidence>
<evidence type="ECO:0000256" key="1">
    <source>
        <dbReference type="ARBA" id="ARBA00004651"/>
    </source>
</evidence>
<dbReference type="CDD" id="cd13140">
    <property type="entry name" value="MATE_like_1"/>
    <property type="match status" value="1"/>
</dbReference>
<feature type="transmembrane region" description="Helical" evidence="7">
    <location>
        <begin position="118"/>
        <end position="144"/>
    </location>
</feature>
<dbReference type="PANTHER" id="PTHR43549">
    <property type="entry name" value="MULTIDRUG RESISTANCE PROTEIN YPNP-RELATED"/>
    <property type="match status" value="1"/>
</dbReference>
<feature type="transmembrane region" description="Helical" evidence="7">
    <location>
        <begin position="390"/>
        <end position="411"/>
    </location>
</feature>
<comment type="caution">
    <text evidence="8">The sequence shown here is derived from an EMBL/GenBank/DDBJ whole genome shotgun (WGS) entry which is preliminary data.</text>
</comment>
<dbReference type="GO" id="GO:0005886">
    <property type="term" value="C:plasma membrane"/>
    <property type="evidence" value="ECO:0007669"/>
    <property type="project" value="UniProtKB-SubCell"/>
</dbReference>
<keyword evidence="3" id="KW-1003">Cell membrane</keyword>
<dbReference type="NCBIfam" id="TIGR00797">
    <property type="entry name" value="matE"/>
    <property type="match status" value="1"/>
</dbReference>
<keyword evidence="4 7" id="KW-0812">Transmembrane</keyword>
<evidence type="ECO:0000256" key="5">
    <source>
        <dbReference type="ARBA" id="ARBA00022989"/>
    </source>
</evidence>
<feature type="transmembrane region" description="Helical" evidence="7">
    <location>
        <begin position="274"/>
        <end position="296"/>
    </location>
</feature>
<keyword evidence="6 7" id="KW-0472">Membrane</keyword>
<feature type="transmembrane region" description="Helical" evidence="7">
    <location>
        <begin position="201"/>
        <end position="221"/>
    </location>
</feature>
<dbReference type="PIRSF" id="PIRSF006603">
    <property type="entry name" value="DinF"/>
    <property type="match status" value="1"/>
</dbReference>
<feature type="transmembrane region" description="Helical" evidence="7">
    <location>
        <begin position="316"/>
        <end position="336"/>
    </location>
</feature>
<protein>
    <submittedName>
        <fullName evidence="8">Putative MATE family efflux protein</fullName>
    </submittedName>
</protein>
<sequence length="506" mass="54775">MSEQYPARLLKINFFRLNSPAINHKRFSVLKQSTDLTYGHIPQQIIKLSVPIMGTSFIQMAYSMIDMIWLGRVGSDAVAAVGAATFFTWLGISLMLITRTGAEVGVSQSLGAGDKKRAITFAQQSLTGALVLAILYGILTYLFAPGLIGFFKLTNTAVNHNAVSYLRIVSAGSLLYYSNPTFSGVFTGAGNSKLPFRINSIGLLLNIVADPLLIFGVGPIPQMGSNGAAYATVASQGLVLLLFIIRIRRGKSPLKKASIITGLNIPYMRKIFKLGLPVAMQSILFAIFAMILARIVGRWGALPIAVQSVGAQIEALSWMTASGFATALGAFVGQNFGAAKWERIYKGFLITVGFSSIVGLIVGLLFVGFGKQVFGIFIPEHDAIQMGGKYLEILGYSQIFMCMEIATSGAFNGIGRTMPPSIIGITLTGMRIPIALALALGTSLGLLGVWWSLSITSILKGTILFIWFYRVVTKHPDNLAAQERPLQFIRLIPNRIRQQFLGTKTK</sequence>
<dbReference type="PANTHER" id="PTHR43549:SF3">
    <property type="entry name" value="MULTIDRUG RESISTANCE PROTEIN YPNP-RELATED"/>
    <property type="match status" value="1"/>
</dbReference>
<feature type="transmembrane region" description="Helical" evidence="7">
    <location>
        <begin position="423"/>
        <end position="443"/>
    </location>
</feature>
<evidence type="ECO:0000256" key="3">
    <source>
        <dbReference type="ARBA" id="ARBA00022475"/>
    </source>
</evidence>
<proteinExistence type="predicted"/>
<evidence type="ECO:0000256" key="2">
    <source>
        <dbReference type="ARBA" id="ARBA00022448"/>
    </source>
</evidence>
<name>A0A2P8CD20_9BACT</name>
<evidence type="ECO:0000256" key="4">
    <source>
        <dbReference type="ARBA" id="ARBA00022692"/>
    </source>
</evidence>
<feature type="transmembrane region" description="Helical" evidence="7">
    <location>
        <begin position="227"/>
        <end position="245"/>
    </location>
</feature>
<dbReference type="InterPro" id="IPR048279">
    <property type="entry name" value="MdtK-like"/>
</dbReference>
<feature type="transmembrane region" description="Helical" evidence="7">
    <location>
        <begin position="348"/>
        <end position="370"/>
    </location>
</feature>
<dbReference type="InterPro" id="IPR002528">
    <property type="entry name" value="MATE_fam"/>
</dbReference>
<gene>
    <name evidence="8" type="ORF">CLV93_105259</name>
</gene>
<reference evidence="8 9" key="1">
    <citation type="submission" date="2018-03" db="EMBL/GenBank/DDBJ databases">
        <title>Genomic Encyclopedia of Archaeal and Bacterial Type Strains, Phase II (KMG-II): from individual species to whole genera.</title>
        <authorList>
            <person name="Goeker M."/>
        </authorList>
    </citation>
    <scope>NUCLEOTIDE SEQUENCE [LARGE SCALE GENOMIC DNA]</scope>
    <source>
        <strain evidence="8 9">DSM 27267</strain>
    </source>
</reference>
<dbReference type="Proteomes" id="UP000240621">
    <property type="component" value="Unassembled WGS sequence"/>
</dbReference>
<keyword evidence="5 7" id="KW-1133">Transmembrane helix</keyword>
<feature type="transmembrane region" description="Helical" evidence="7">
    <location>
        <begin position="45"/>
        <end position="65"/>
    </location>
</feature>
<evidence type="ECO:0000313" key="9">
    <source>
        <dbReference type="Proteomes" id="UP000240621"/>
    </source>
</evidence>
<dbReference type="GO" id="GO:0015297">
    <property type="term" value="F:antiporter activity"/>
    <property type="evidence" value="ECO:0007669"/>
    <property type="project" value="InterPro"/>
</dbReference>
<dbReference type="AlphaFoldDB" id="A0A2P8CD20"/>
<evidence type="ECO:0000256" key="7">
    <source>
        <dbReference type="SAM" id="Phobius"/>
    </source>
</evidence>
<dbReference type="InterPro" id="IPR052031">
    <property type="entry name" value="Membrane_Transporter-Flippase"/>
</dbReference>
<dbReference type="GO" id="GO:0042910">
    <property type="term" value="F:xenobiotic transmembrane transporter activity"/>
    <property type="evidence" value="ECO:0007669"/>
    <property type="project" value="InterPro"/>
</dbReference>
<organism evidence="8 9">
    <name type="scientific">Prolixibacter denitrificans</name>
    <dbReference type="NCBI Taxonomy" id="1541063"/>
    <lineage>
        <taxon>Bacteria</taxon>
        <taxon>Pseudomonadati</taxon>
        <taxon>Bacteroidota</taxon>
        <taxon>Bacteroidia</taxon>
        <taxon>Marinilabiliales</taxon>
        <taxon>Prolixibacteraceae</taxon>
        <taxon>Prolixibacter</taxon>
    </lineage>
</organism>
<comment type="subcellular location">
    <subcellularLocation>
        <location evidence="1">Cell membrane</location>
        <topology evidence="1">Multi-pass membrane protein</topology>
    </subcellularLocation>
</comment>
<feature type="transmembrane region" description="Helical" evidence="7">
    <location>
        <begin position="449"/>
        <end position="469"/>
    </location>
</feature>
<feature type="transmembrane region" description="Helical" evidence="7">
    <location>
        <begin position="77"/>
        <end position="97"/>
    </location>
</feature>
<dbReference type="OrthoDB" id="9780160at2"/>
<dbReference type="Pfam" id="PF01554">
    <property type="entry name" value="MatE"/>
    <property type="match status" value="2"/>
</dbReference>